<organism evidence="2">
    <name type="scientific">Siphoviridae sp. ctv0N24</name>
    <dbReference type="NCBI Taxonomy" id="2826509"/>
    <lineage>
        <taxon>Viruses</taxon>
        <taxon>Duplodnaviria</taxon>
        <taxon>Heunggongvirae</taxon>
        <taxon>Uroviricota</taxon>
        <taxon>Caudoviricetes</taxon>
    </lineage>
</organism>
<dbReference type="InterPro" id="IPR003615">
    <property type="entry name" value="HNH_nuc"/>
</dbReference>
<keyword evidence="2" id="KW-0255">Endonuclease</keyword>
<keyword evidence="2" id="KW-0378">Hydrolase</keyword>
<protein>
    <submittedName>
        <fullName evidence="2">Homing endonuclease</fullName>
    </submittedName>
</protein>
<dbReference type="EMBL" id="BK015052">
    <property type="protein sequence ID" value="DAD89008.1"/>
    <property type="molecule type" value="Genomic_DNA"/>
</dbReference>
<accession>A0A8S5N3F5</accession>
<dbReference type="InterPro" id="IPR044925">
    <property type="entry name" value="His-Me_finger_sf"/>
</dbReference>
<dbReference type="SMART" id="SM00507">
    <property type="entry name" value="HNHc"/>
    <property type="match status" value="1"/>
</dbReference>
<dbReference type="Gene3D" id="3.90.75.20">
    <property type="match status" value="1"/>
</dbReference>
<keyword evidence="2" id="KW-0540">Nuclease</keyword>
<dbReference type="Pfam" id="PF13392">
    <property type="entry name" value="HNH_3"/>
    <property type="match status" value="1"/>
</dbReference>
<sequence>MKAIDVIIEQVEQGVIYVEKNGEFWKIANKTNNPFKIIPIKPKRMEVRLKSGYLGIVVWKDGKQYLMLAHRAMWELFVDKIPDKMDINHKNGNKQDNRLENLEIVTRSQNLRHAINTGLKVYSNYPKQYSEKAKQLRNTGMSFSKIGETLGISQTTAFKAVKFKS</sequence>
<reference evidence="2" key="1">
    <citation type="journal article" date="2021" name="Proc. Natl. Acad. Sci. U.S.A.">
        <title>A Catalog of Tens of Thousands of Viruses from Human Metagenomes Reveals Hidden Associations with Chronic Diseases.</title>
        <authorList>
            <person name="Tisza M.J."/>
            <person name="Buck C.B."/>
        </authorList>
    </citation>
    <scope>NUCLEOTIDE SEQUENCE</scope>
    <source>
        <strain evidence="2">Ctv0N24</strain>
    </source>
</reference>
<feature type="domain" description="HNH nuclease" evidence="1">
    <location>
        <begin position="63"/>
        <end position="111"/>
    </location>
</feature>
<evidence type="ECO:0000259" key="1">
    <source>
        <dbReference type="SMART" id="SM00507"/>
    </source>
</evidence>
<evidence type="ECO:0000313" key="2">
    <source>
        <dbReference type="EMBL" id="DAD89008.1"/>
    </source>
</evidence>
<dbReference type="SUPFAM" id="SSF54060">
    <property type="entry name" value="His-Me finger endonucleases"/>
    <property type="match status" value="1"/>
</dbReference>
<proteinExistence type="predicted"/>
<dbReference type="GO" id="GO:0004519">
    <property type="term" value="F:endonuclease activity"/>
    <property type="evidence" value="ECO:0007669"/>
    <property type="project" value="UniProtKB-KW"/>
</dbReference>
<name>A0A8S5N3F5_9CAUD</name>